<reference evidence="7" key="2">
    <citation type="submission" date="2020-09" db="EMBL/GenBank/DDBJ databases">
        <authorList>
            <person name="Sun Q."/>
            <person name="Kim S."/>
        </authorList>
    </citation>
    <scope>NUCLEOTIDE SEQUENCE</scope>
    <source>
        <strain evidence="7">KCTC 42651</strain>
    </source>
</reference>
<dbReference type="PANTHER" id="PTHR47089:SF1">
    <property type="entry name" value="GUANOSINE ABC TRANSPORTER PERMEASE PROTEIN NUPP"/>
    <property type="match status" value="1"/>
</dbReference>
<dbReference type="RefSeq" id="WP_229837361.1">
    <property type="nucleotide sequence ID" value="NZ_BMZS01000008.1"/>
</dbReference>
<evidence type="ECO:0000256" key="5">
    <source>
        <dbReference type="ARBA" id="ARBA00023136"/>
    </source>
</evidence>
<dbReference type="PANTHER" id="PTHR47089">
    <property type="entry name" value="ABC TRANSPORTER, PERMEASE PROTEIN"/>
    <property type="match status" value="1"/>
</dbReference>
<evidence type="ECO:0000256" key="1">
    <source>
        <dbReference type="ARBA" id="ARBA00004651"/>
    </source>
</evidence>
<dbReference type="CDD" id="cd06580">
    <property type="entry name" value="TM_PBP1_transp_TpRbsC_like"/>
    <property type="match status" value="1"/>
</dbReference>
<keyword evidence="8" id="KW-1185">Reference proteome</keyword>
<evidence type="ECO:0000256" key="6">
    <source>
        <dbReference type="SAM" id="Phobius"/>
    </source>
</evidence>
<comment type="subcellular location">
    <subcellularLocation>
        <location evidence="1">Cell membrane</location>
        <topology evidence="1">Multi-pass membrane protein</topology>
    </subcellularLocation>
</comment>
<feature type="transmembrane region" description="Helical" evidence="6">
    <location>
        <begin position="277"/>
        <end position="294"/>
    </location>
</feature>
<proteinExistence type="predicted"/>
<feature type="transmembrane region" description="Helical" evidence="6">
    <location>
        <begin position="142"/>
        <end position="166"/>
    </location>
</feature>
<dbReference type="AlphaFoldDB" id="A0A918XU42"/>
<sequence length="367" mass="39245">MSRELPRWIDVGLIPAVNILLAFLVAGAVVLVAGENPLDALSVLVTGAFGYDEAIGYTLYYATNLVFTGLAVAVAFHAGLFNIGGEGQAYIGGLGVGLVALGLDAWLPGWALIPVAIAAAGLSGAAWAFLPGWLQAHRGSHVVITTIMFNFLASALMVHLMVNVLIQPGQMSPESREFEPTVWLPFVHEMLGAVGIPVARSPLNLSILWAALACVFVWLLIYRTRWGYAIRTVGHNEPAAVYAGIDPKRVVVVTMCISGALAGFVGINEILGVHHRLLLNFTAGYGFTGIAVALMGRAHPVGIVLASLLFGALYQGGTELDFEFDNITRDMVVVIQGLVILFSGALAYMLNPLALRLWRRMRREDAA</sequence>
<feature type="transmembrane region" description="Helical" evidence="6">
    <location>
        <begin position="301"/>
        <end position="317"/>
    </location>
</feature>
<accession>A0A918XU42</accession>
<comment type="caution">
    <text evidence="7">The sequence shown here is derived from an EMBL/GenBank/DDBJ whole genome shotgun (WGS) entry which is preliminary data.</text>
</comment>
<evidence type="ECO:0000313" key="7">
    <source>
        <dbReference type="EMBL" id="GHD56225.1"/>
    </source>
</evidence>
<keyword evidence="2" id="KW-1003">Cell membrane</keyword>
<feature type="transmembrane region" description="Helical" evidence="6">
    <location>
        <begin position="250"/>
        <end position="271"/>
    </location>
</feature>
<feature type="transmembrane region" description="Helical" evidence="6">
    <location>
        <begin position="54"/>
        <end position="76"/>
    </location>
</feature>
<keyword evidence="5 6" id="KW-0472">Membrane</keyword>
<dbReference type="Proteomes" id="UP000630353">
    <property type="component" value="Unassembled WGS sequence"/>
</dbReference>
<reference evidence="7" key="1">
    <citation type="journal article" date="2014" name="Int. J. Syst. Evol. Microbiol.">
        <title>Complete genome sequence of Corynebacterium casei LMG S-19264T (=DSM 44701T), isolated from a smear-ripened cheese.</title>
        <authorList>
            <consortium name="US DOE Joint Genome Institute (JGI-PGF)"/>
            <person name="Walter F."/>
            <person name="Albersmeier A."/>
            <person name="Kalinowski J."/>
            <person name="Ruckert C."/>
        </authorList>
    </citation>
    <scope>NUCLEOTIDE SEQUENCE</scope>
    <source>
        <strain evidence="7">KCTC 42651</strain>
    </source>
</reference>
<keyword evidence="4 6" id="KW-1133">Transmembrane helix</keyword>
<feature type="transmembrane region" description="Helical" evidence="6">
    <location>
        <begin position="88"/>
        <end position="106"/>
    </location>
</feature>
<gene>
    <name evidence="7" type="ORF">GCM10017083_36120</name>
</gene>
<evidence type="ECO:0000313" key="8">
    <source>
        <dbReference type="Proteomes" id="UP000630353"/>
    </source>
</evidence>
<feature type="transmembrane region" description="Helical" evidence="6">
    <location>
        <begin position="12"/>
        <end position="34"/>
    </location>
</feature>
<dbReference type="GO" id="GO:0022857">
    <property type="term" value="F:transmembrane transporter activity"/>
    <property type="evidence" value="ECO:0007669"/>
    <property type="project" value="InterPro"/>
</dbReference>
<protein>
    <submittedName>
        <fullName evidence="7">ABC transporter permease</fullName>
    </submittedName>
</protein>
<organism evidence="7 8">
    <name type="scientific">Thalassobaculum fulvum</name>
    <dbReference type="NCBI Taxonomy" id="1633335"/>
    <lineage>
        <taxon>Bacteria</taxon>
        <taxon>Pseudomonadati</taxon>
        <taxon>Pseudomonadota</taxon>
        <taxon>Alphaproteobacteria</taxon>
        <taxon>Rhodospirillales</taxon>
        <taxon>Thalassobaculaceae</taxon>
        <taxon>Thalassobaculum</taxon>
    </lineage>
</organism>
<name>A0A918XU42_9PROT</name>
<dbReference type="EMBL" id="BMZS01000008">
    <property type="protein sequence ID" value="GHD56225.1"/>
    <property type="molecule type" value="Genomic_DNA"/>
</dbReference>
<evidence type="ECO:0000256" key="4">
    <source>
        <dbReference type="ARBA" id="ARBA00022989"/>
    </source>
</evidence>
<feature type="transmembrane region" description="Helical" evidence="6">
    <location>
        <begin position="112"/>
        <end position="130"/>
    </location>
</feature>
<feature type="transmembrane region" description="Helical" evidence="6">
    <location>
        <begin position="203"/>
        <end position="222"/>
    </location>
</feature>
<feature type="transmembrane region" description="Helical" evidence="6">
    <location>
        <begin position="332"/>
        <end position="354"/>
    </location>
</feature>
<evidence type="ECO:0000256" key="3">
    <source>
        <dbReference type="ARBA" id="ARBA00022692"/>
    </source>
</evidence>
<dbReference type="Pfam" id="PF02653">
    <property type="entry name" value="BPD_transp_2"/>
    <property type="match status" value="1"/>
</dbReference>
<dbReference type="GO" id="GO:0005886">
    <property type="term" value="C:plasma membrane"/>
    <property type="evidence" value="ECO:0007669"/>
    <property type="project" value="UniProtKB-SubCell"/>
</dbReference>
<evidence type="ECO:0000256" key="2">
    <source>
        <dbReference type="ARBA" id="ARBA00022475"/>
    </source>
</evidence>
<dbReference type="InterPro" id="IPR001851">
    <property type="entry name" value="ABC_transp_permease"/>
</dbReference>
<keyword evidence="3 6" id="KW-0812">Transmembrane</keyword>